<protein>
    <submittedName>
        <fullName evidence="6">Helix-turn-helix domain-containing protein</fullName>
    </submittedName>
</protein>
<evidence type="ECO:0000256" key="3">
    <source>
        <dbReference type="ARBA" id="ARBA00023163"/>
    </source>
</evidence>
<dbReference type="PANTHER" id="PTHR30136:SF8">
    <property type="entry name" value="TRANSCRIPTIONAL REGULATORY PROTEIN"/>
    <property type="match status" value="1"/>
</dbReference>
<dbReference type="PROSITE" id="PS51078">
    <property type="entry name" value="ICLR_ED"/>
    <property type="match status" value="1"/>
</dbReference>
<dbReference type="Gene3D" id="1.10.10.10">
    <property type="entry name" value="Winged helix-like DNA-binding domain superfamily/Winged helix DNA-binding domain"/>
    <property type="match status" value="1"/>
</dbReference>
<dbReference type="SUPFAM" id="SSF46785">
    <property type="entry name" value="Winged helix' DNA-binding domain"/>
    <property type="match status" value="1"/>
</dbReference>
<dbReference type="InterPro" id="IPR036388">
    <property type="entry name" value="WH-like_DNA-bd_sf"/>
</dbReference>
<dbReference type="SMART" id="SM00346">
    <property type="entry name" value="HTH_ICLR"/>
    <property type="match status" value="1"/>
</dbReference>
<sequence length="263" mass="27765">MANGGGTGDIQAVHRVAEILKLFTLTSPRVTVAEAAATLGLNRTTTHRYFSSLVLDEILERSPDDATTYGPGRLLLQVGTVAQGRRRVLDVAPRHMGELSVETGLTVVLSLWGASGPVVSLVSEAGTHPILITVRIGSMLGWDSAQTRLFLALSQDESRNERYLDRLAPEQRTQLEGQLAACRTRGLCRIPVPPIDGVVLAAAVFDEHDVAATVALVGTTSSLPEKAAAMEAALVHTVSSITAELGGTGLRDAVLTDPAGTRD</sequence>
<evidence type="ECO:0000256" key="1">
    <source>
        <dbReference type="ARBA" id="ARBA00023015"/>
    </source>
</evidence>
<accession>A0A9Y2JH43</accession>
<dbReference type="InterPro" id="IPR029016">
    <property type="entry name" value="GAF-like_dom_sf"/>
</dbReference>
<keyword evidence="7" id="KW-1185">Reference proteome</keyword>
<dbReference type="PROSITE" id="PS51077">
    <property type="entry name" value="HTH_ICLR"/>
    <property type="match status" value="1"/>
</dbReference>
<dbReference type="SUPFAM" id="SSF55781">
    <property type="entry name" value="GAF domain-like"/>
    <property type="match status" value="1"/>
</dbReference>
<dbReference type="Proteomes" id="UP001239397">
    <property type="component" value="Chromosome"/>
</dbReference>
<evidence type="ECO:0000313" key="6">
    <source>
        <dbReference type="EMBL" id="WIX98362.1"/>
    </source>
</evidence>
<name>A0A9Y2JH43_9PSEU</name>
<feature type="domain" description="IclR-ED" evidence="5">
    <location>
        <begin position="74"/>
        <end position="247"/>
    </location>
</feature>
<dbReference type="GO" id="GO:0045892">
    <property type="term" value="P:negative regulation of DNA-templated transcription"/>
    <property type="evidence" value="ECO:0007669"/>
    <property type="project" value="TreeGrafter"/>
</dbReference>
<proteinExistence type="predicted"/>
<organism evidence="6 7">
    <name type="scientific">Amycolatopsis mongoliensis</name>
    <dbReference type="NCBI Taxonomy" id="715475"/>
    <lineage>
        <taxon>Bacteria</taxon>
        <taxon>Bacillati</taxon>
        <taxon>Actinomycetota</taxon>
        <taxon>Actinomycetes</taxon>
        <taxon>Pseudonocardiales</taxon>
        <taxon>Pseudonocardiaceae</taxon>
        <taxon>Amycolatopsis</taxon>
    </lineage>
</organism>
<dbReference type="Gene3D" id="3.30.450.40">
    <property type="match status" value="1"/>
</dbReference>
<dbReference type="Pfam" id="PF09339">
    <property type="entry name" value="HTH_IclR"/>
    <property type="match status" value="1"/>
</dbReference>
<dbReference type="PANTHER" id="PTHR30136">
    <property type="entry name" value="HELIX-TURN-HELIX TRANSCRIPTIONAL REGULATOR, ICLR FAMILY"/>
    <property type="match status" value="1"/>
</dbReference>
<dbReference type="InterPro" id="IPR014757">
    <property type="entry name" value="Tscrpt_reg_IclR_C"/>
</dbReference>
<feature type="domain" description="HTH iclR-type" evidence="4">
    <location>
        <begin position="10"/>
        <end position="71"/>
    </location>
</feature>
<evidence type="ECO:0000313" key="7">
    <source>
        <dbReference type="Proteomes" id="UP001239397"/>
    </source>
</evidence>
<dbReference type="GO" id="GO:0003700">
    <property type="term" value="F:DNA-binding transcription factor activity"/>
    <property type="evidence" value="ECO:0007669"/>
    <property type="project" value="TreeGrafter"/>
</dbReference>
<evidence type="ECO:0000259" key="5">
    <source>
        <dbReference type="PROSITE" id="PS51078"/>
    </source>
</evidence>
<dbReference type="EMBL" id="CP127295">
    <property type="protein sequence ID" value="WIX98362.1"/>
    <property type="molecule type" value="Genomic_DNA"/>
</dbReference>
<keyword evidence="2" id="KW-0238">DNA-binding</keyword>
<keyword evidence="1" id="KW-0805">Transcription regulation</keyword>
<dbReference type="KEGG" id="amog:QRX60_30380"/>
<gene>
    <name evidence="6" type="ORF">QRX60_30380</name>
</gene>
<evidence type="ECO:0000259" key="4">
    <source>
        <dbReference type="PROSITE" id="PS51077"/>
    </source>
</evidence>
<dbReference type="AlphaFoldDB" id="A0A9Y2JH43"/>
<dbReference type="InterPro" id="IPR036390">
    <property type="entry name" value="WH_DNA-bd_sf"/>
</dbReference>
<dbReference type="RefSeq" id="WP_285994847.1">
    <property type="nucleotide sequence ID" value="NZ_CP127295.1"/>
</dbReference>
<dbReference type="GO" id="GO:0003677">
    <property type="term" value="F:DNA binding"/>
    <property type="evidence" value="ECO:0007669"/>
    <property type="project" value="UniProtKB-KW"/>
</dbReference>
<dbReference type="InterPro" id="IPR005471">
    <property type="entry name" value="Tscrpt_reg_IclR_N"/>
</dbReference>
<evidence type="ECO:0000256" key="2">
    <source>
        <dbReference type="ARBA" id="ARBA00023125"/>
    </source>
</evidence>
<reference evidence="6 7" key="1">
    <citation type="submission" date="2023-06" db="EMBL/GenBank/DDBJ databases">
        <authorList>
            <person name="Oyuntsetseg B."/>
            <person name="Kim S.B."/>
        </authorList>
    </citation>
    <scope>NUCLEOTIDE SEQUENCE [LARGE SCALE GENOMIC DNA]</scope>
    <source>
        <strain evidence="6 7">4-36</strain>
    </source>
</reference>
<keyword evidence="3" id="KW-0804">Transcription</keyword>
<dbReference type="InterPro" id="IPR050707">
    <property type="entry name" value="HTH_MetabolicPath_Reg"/>
</dbReference>